<dbReference type="AlphaFoldDB" id="A0A833XB50"/>
<dbReference type="PANTHER" id="PTHR11439:SF498">
    <property type="entry name" value="DNAK FAMILY PROTEIN"/>
    <property type="match status" value="1"/>
</dbReference>
<feature type="domain" description="Reverse transcriptase Ty1/copia-type" evidence="2">
    <location>
        <begin position="119"/>
        <end position="218"/>
    </location>
</feature>
<evidence type="ECO:0000313" key="3">
    <source>
        <dbReference type="EMBL" id="KAF5463154.1"/>
    </source>
</evidence>
<dbReference type="SUPFAM" id="SSF56672">
    <property type="entry name" value="DNA/RNA polymerases"/>
    <property type="match status" value="1"/>
</dbReference>
<comment type="caution">
    <text evidence="3">The sequence shown here is derived from an EMBL/GenBank/DDBJ whole genome shotgun (WGS) entry which is preliminary data.</text>
</comment>
<dbReference type="Proteomes" id="UP000619265">
    <property type="component" value="Unassembled WGS sequence"/>
</dbReference>
<dbReference type="InterPro" id="IPR013103">
    <property type="entry name" value="RVT_2"/>
</dbReference>
<accession>A0A833XB50</accession>
<dbReference type="InterPro" id="IPR043502">
    <property type="entry name" value="DNA/RNA_pol_sf"/>
</dbReference>
<proteinExistence type="predicted"/>
<name>A0A833XB50_JUGRE</name>
<feature type="compositionally biased region" description="Low complexity" evidence="1">
    <location>
        <begin position="64"/>
        <end position="101"/>
    </location>
</feature>
<dbReference type="EMBL" id="LIHL02000008">
    <property type="protein sequence ID" value="KAF5463154.1"/>
    <property type="molecule type" value="Genomic_DNA"/>
</dbReference>
<sequence>MANNVVLSDSNSSVAYPFSLTEAQYQQLLNLFHPSKSAHEVPYVVNAVVSYNFSGSDSLEADWSGSSSPSHRNDSSPYVSSSTSHSNDSSPSVNNSSPLPSITVPLPSGLPKRSSRIKKQSKSDYSIFTKIEGSSFITLLVYIDDIFIASNDMKSVEFLKSLLDQKFKLEDLVKLKYFLGLEVARSPACISLCQRKYSLEILQDTGLLASKPVAFPLEQNIKLSKDAGDLMSDPTVYRRLIGRLLYLILTRPNLCYSVNRLSQYMAQPRQPHLQAAYKILQCIKGTLGHGLFFPATNTLSPKASVDSDWTSYIDNRRSTSGYCVCLGDSLVSWKTKKQTIVSRSSAEVEYRSIASTTCEIIWFFNLLSNFGISHPHSAQFFCDSQAALHIDANPIFHERTKHIELDCHFI</sequence>
<dbReference type="PANTHER" id="PTHR11439">
    <property type="entry name" value="GAG-POL-RELATED RETROTRANSPOSON"/>
    <property type="match status" value="1"/>
</dbReference>
<feature type="region of interest" description="Disordered" evidence="1">
    <location>
        <begin position="62"/>
        <end position="117"/>
    </location>
</feature>
<protein>
    <recommendedName>
        <fullName evidence="2">Reverse transcriptase Ty1/copia-type domain-containing protein</fullName>
    </recommendedName>
</protein>
<gene>
    <name evidence="3" type="ORF">F2P56_019090</name>
</gene>
<reference evidence="3" key="1">
    <citation type="submission" date="2015-10" db="EMBL/GenBank/DDBJ databases">
        <authorList>
            <person name="Martinez-Garcia P.J."/>
            <person name="Crepeau M.W."/>
            <person name="Puiu D."/>
            <person name="Gonzalez-Ibeas D."/>
            <person name="Whalen J."/>
            <person name="Stevens K."/>
            <person name="Paul R."/>
            <person name="Butterfield T."/>
            <person name="Britton M."/>
            <person name="Reagan R."/>
            <person name="Chakraborty S."/>
            <person name="Walawage S.L."/>
            <person name="Vasquez-Gross H.A."/>
            <person name="Cardeno C."/>
            <person name="Famula R."/>
            <person name="Pratt K."/>
            <person name="Kuruganti S."/>
            <person name="Aradhya M.K."/>
            <person name="Leslie C.A."/>
            <person name="Dandekar A.M."/>
            <person name="Salzberg S.L."/>
            <person name="Wegrzyn J.L."/>
            <person name="Langley C.H."/>
            <person name="Neale D.B."/>
        </authorList>
    </citation>
    <scope>NUCLEOTIDE SEQUENCE</scope>
    <source>
        <tissue evidence="3">Leaves</tissue>
    </source>
</reference>
<evidence type="ECO:0000256" key="1">
    <source>
        <dbReference type="SAM" id="MobiDB-lite"/>
    </source>
</evidence>
<evidence type="ECO:0000259" key="2">
    <source>
        <dbReference type="Pfam" id="PF07727"/>
    </source>
</evidence>
<dbReference type="Pfam" id="PF07727">
    <property type="entry name" value="RVT_2"/>
    <property type="match status" value="1"/>
</dbReference>
<reference evidence="3" key="2">
    <citation type="submission" date="2020-03" db="EMBL/GenBank/DDBJ databases">
        <title>Walnut 2.0.</title>
        <authorList>
            <person name="Marrano A."/>
            <person name="Britton M."/>
            <person name="Zimin A.V."/>
            <person name="Zaini P.A."/>
            <person name="Workman R."/>
            <person name="Puiu D."/>
            <person name="Bianco L."/>
            <person name="Allen B.J."/>
            <person name="Troggio M."/>
            <person name="Leslie C.A."/>
            <person name="Timp W."/>
            <person name="Dendekar A."/>
            <person name="Salzberg S.L."/>
            <person name="Neale D.B."/>
        </authorList>
    </citation>
    <scope>NUCLEOTIDE SEQUENCE</scope>
    <source>
        <tissue evidence="3">Leaves</tissue>
    </source>
</reference>
<dbReference type="CDD" id="cd09272">
    <property type="entry name" value="RNase_HI_RT_Ty1"/>
    <property type="match status" value="1"/>
</dbReference>
<evidence type="ECO:0000313" key="4">
    <source>
        <dbReference type="Proteomes" id="UP000619265"/>
    </source>
</evidence>
<dbReference type="Gramene" id="Jr08_18750_p1">
    <property type="protein sequence ID" value="cds.Jr08_18750_p1"/>
    <property type="gene ID" value="Jr08_18750"/>
</dbReference>
<organism evidence="3 4">
    <name type="scientific">Juglans regia</name>
    <name type="common">English walnut</name>
    <dbReference type="NCBI Taxonomy" id="51240"/>
    <lineage>
        <taxon>Eukaryota</taxon>
        <taxon>Viridiplantae</taxon>
        <taxon>Streptophyta</taxon>
        <taxon>Embryophyta</taxon>
        <taxon>Tracheophyta</taxon>
        <taxon>Spermatophyta</taxon>
        <taxon>Magnoliopsida</taxon>
        <taxon>eudicotyledons</taxon>
        <taxon>Gunneridae</taxon>
        <taxon>Pentapetalae</taxon>
        <taxon>rosids</taxon>
        <taxon>fabids</taxon>
        <taxon>Fagales</taxon>
        <taxon>Juglandaceae</taxon>
        <taxon>Juglans</taxon>
    </lineage>
</organism>